<organism evidence="1 2">
    <name type="scientific">Cetraspora pellucida</name>
    <dbReference type="NCBI Taxonomy" id="1433469"/>
    <lineage>
        <taxon>Eukaryota</taxon>
        <taxon>Fungi</taxon>
        <taxon>Fungi incertae sedis</taxon>
        <taxon>Mucoromycota</taxon>
        <taxon>Glomeromycotina</taxon>
        <taxon>Glomeromycetes</taxon>
        <taxon>Diversisporales</taxon>
        <taxon>Gigasporaceae</taxon>
        <taxon>Cetraspora</taxon>
    </lineage>
</organism>
<accession>A0A9N9D9D4</accession>
<reference evidence="1" key="1">
    <citation type="submission" date="2021-06" db="EMBL/GenBank/DDBJ databases">
        <authorList>
            <person name="Kallberg Y."/>
            <person name="Tangrot J."/>
            <person name="Rosling A."/>
        </authorList>
    </citation>
    <scope>NUCLEOTIDE SEQUENCE</scope>
    <source>
        <strain evidence="1">FL966</strain>
    </source>
</reference>
<evidence type="ECO:0000313" key="1">
    <source>
        <dbReference type="EMBL" id="CAG8631335.1"/>
    </source>
</evidence>
<dbReference type="AlphaFoldDB" id="A0A9N9D9D4"/>
<dbReference type="Proteomes" id="UP000789759">
    <property type="component" value="Unassembled WGS sequence"/>
</dbReference>
<dbReference type="EMBL" id="CAJVQA010005961">
    <property type="protein sequence ID" value="CAG8631335.1"/>
    <property type="molecule type" value="Genomic_DNA"/>
</dbReference>
<name>A0A9N9D9D4_9GLOM</name>
<keyword evidence="2" id="KW-1185">Reference proteome</keyword>
<sequence>MLQPPAECLDGILQHLRDDAGSLYSCLLVNRLWCERVVPILWCNPWQNRQLLIDRTPWPAIVRTLLSCLTNEAKRILMKNGIGISQQISRPPLFNYIEYCQYLSPTVIDCMKRELVSDDNNIDLPKAYRETLVEQEFYKLFMARTCLKHLVLPRIPLSYCPGVEICLEKLRELKCHTDRSPELFYGLAQISRNLLRISIYPCDRDNEGLIALIKLQKGLRSLVMESSEDHISSCPRMGHALSTQAHSLSHIKFRQSMCIAPTVLSTFTNLRILQIDISTEIFNKEQLTFTSIPKLEILDIFHDETTPFSIYVSFIENIPPKFQRIYWDLISPPSCSAEIRRYIKALSLSHATLKFITVWWDEDCIEDLYGLIKSCDQLEAIRICSPRDEIQMSKEIYNDEQSVEEMDDSLLLGGNQIFELLKNAAPKNLSILNLHIRWAFSTMELQSFLESWVGKKKISIYLPYESKLVLKCDMIVRRYHEKGILKDFQYIDALDSVYSLRDLWNY</sequence>
<protein>
    <submittedName>
        <fullName evidence="1">13861_t:CDS:1</fullName>
    </submittedName>
</protein>
<evidence type="ECO:0000313" key="2">
    <source>
        <dbReference type="Proteomes" id="UP000789759"/>
    </source>
</evidence>
<gene>
    <name evidence="1" type="ORF">CPELLU_LOCUS8402</name>
</gene>
<dbReference type="OrthoDB" id="2343567at2759"/>
<proteinExistence type="predicted"/>
<comment type="caution">
    <text evidence="1">The sequence shown here is derived from an EMBL/GenBank/DDBJ whole genome shotgun (WGS) entry which is preliminary data.</text>
</comment>